<dbReference type="GO" id="GO:0003723">
    <property type="term" value="F:RNA binding"/>
    <property type="evidence" value="ECO:0007669"/>
    <property type="project" value="InterPro"/>
</dbReference>
<dbReference type="SUPFAM" id="SSF55120">
    <property type="entry name" value="Pseudouridine synthase"/>
    <property type="match status" value="1"/>
</dbReference>
<dbReference type="GO" id="GO:0160150">
    <property type="term" value="F:tRNA pseudouridine(13) synthase activity"/>
    <property type="evidence" value="ECO:0007669"/>
    <property type="project" value="UniProtKB-EC"/>
</dbReference>
<dbReference type="EMBL" id="CP031769">
    <property type="protein sequence ID" value="AXR05311.1"/>
    <property type="molecule type" value="Genomic_DNA"/>
</dbReference>
<keyword evidence="7" id="KW-1185">Reference proteome</keyword>
<dbReference type="InterPro" id="IPR020103">
    <property type="entry name" value="PsdUridine_synth_cat_dom_sf"/>
</dbReference>
<dbReference type="InterPro" id="IPR011760">
    <property type="entry name" value="PsdUridine_synth_TruD_insert"/>
</dbReference>
<dbReference type="PROSITE" id="PS50984">
    <property type="entry name" value="TRUD"/>
    <property type="match status" value="1"/>
</dbReference>
<dbReference type="OrthoDB" id="1550679at2"/>
<dbReference type="GO" id="GO:0005829">
    <property type="term" value="C:cytosol"/>
    <property type="evidence" value="ECO:0007669"/>
    <property type="project" value="TreeGrafter"/>
</dbReference>
<evidence type="ECO:0000256" key="3">
    <source>
        <dbReference type="ARBA" id="ARBA00023235"/>
    </source>
</evidence>
<dbReference type="KEGG" id="salm:D0Y50_02370"/>
<feature type="domain" description="TRUD" evidence="5">
    <location>
        <begin position="156"/>
        <end position="312"/>
    </location>
</feature>
<feature type="active site" description="Nucleophile" evidence="4">
    <location>
        <position position="81"/>
    </location>
</feature>
<gene>
    <name evidence="4 6" type="primary">truD</name>
    <name evidence="6" type="ORF">D0Y50_02370</name>
</gene>
<evidence type="ECO:0000313" key="7">
    <source>
        <dbReference type="Proteomes" id="UP000262073"/>
    </source>
</evidence>
<dbReference type="CDD" id="cd02575">
    <property type="entry name" value="PseudoU_synth_EcTruD"/>
    <property type="match status" value="1"/>
</dbReference>
<sequence length="355" mass="39565">MTMTTANWHYLNGKPQTHGIFKQHAEDFVVIEDLGYPLTGEGEHQFILVEKINNNTAFVAEALAKFTGLALRNVTYAGRKDKFALTRQWFGLHAPGQADFDFSGLNLPGVNILSQTRHNKKLKTGQLKGNRFTIVLREVSAPEQAIKRFEQAAQQGVPNYYGEQRFGVVRQNSEGERMEGGNLQLAQRMVEGETIRNRNKRSMAVSALRSYIFNCNLSARIEAARFDAVLEGDALMLSGSNSFFINDGSDPSVQQRYIEKDLAPSAPLWGKGPLPSTGEVAAMERQVAEQYTAAATFLADAGLRQERRAIKIWPQNLEWDQQGDTLTLCFSLPSGCFATSVLRECINAREPQNNT</sequence>
<dbReference type="InterPro" id="IPR043165">
    <property type="entry name" value="TruD_insert_sf"/>
</dbReference>
<dbReference type="InterPro" id="IPR042214">
    <property type="entry name" value="TruD_catalytic"/>
</dbReference>
<dbReference type="Gene3D" id="3.30.2340.10">
    <property type="entry name" value="TruD, insertion domain"/>
    <property type="match status" value="1"/>
</dbReference>
<keyword evidence="3 4" id="KW-0413">Isomerase</keyword>
<dbReference type="HAMAP" id="MF_01082">
    <property type="entry name" value="TruD"/>
    <property type="match status" value="1"/>
</dbReference>
<dbReference type="GO" id="GO:0031119">
    <property type="term" value="P:tRNA pseudouridine synthesis"/>
    <property type="evidence" value="ECO:0007669"/>
    <property type="project" value="UniProtKB-UniRule"/>
</dbReference>
<dbReference type="PANTHER" id="PTHR47811">
    <property type="entry name" value="TRNA PSEUDOURIDINE SYNTHASE D"/>
    <property type="match status" value="1"/>
</dbReference>
<protein>
    <recommendedName>
        <fullName evidence="4">tRNA pseudouridine synthase D</fullName>
        <ecNumber evidence="4">5.4.99.27</ecNumber>
    </recommendedName>
    <alternativeName>
        <fullName evidence="4">tRNA pseudouridine(13) synthase</fullName>
    </alternativeName>
    <alternativeName>
        <fullName evidence="4">tRNA pseudouridylate synthase D</fullName>
    </alternativeName>
    <alternativeName>
        <fullName evidence="4">tRNA-uridine isomerase D</fullName>
    </alternativeName>
</protein>
<dbReference type="PROSITE" id="PS01268">
    <property type="entry name" value="UPF0024"/>
    <property type="match status" value="1"/>
</dbReference>
<dbReference type="InterPro" id="IPR001656">
    <property type="entry name" value="PsdUridine_synth_TruD"/>
</dbReference>
<evidence type="ECO:0000256" key="1">
    <source>
        <dbReference type="ARBA" id="ARBA00007953"/>
    </source>
</evidence>
<comment type="similarity">
    <text evidence="1 4">Belongs to the pseudouridine synthase TruD family.</text>
</comment>
<evidence type="ECO:0000256" key="2">
    <source>
        <dbReference type="ARBA" id="ARBA00022694"/>
    </source>
</evidence>
<evidence type="ECO:0000313" key="6">
    <source>
        <dbReference type="EMBL" id="AXR05311.1"/>
    </source>
</evidence>
<accession>A0A346NIF4</accession>
<keyword evidence="2 4" id="KW-0819">tRNA processing</keyword>
<comment type="function">
    <text evidence="4">Responsible for synthesis of pseudouridine from uracil-13 in transfer RNAs.</text>
</comment>
<organism evidence="6 7">
    <name type="scientific">Salinimonas sediminis</name>
    <dbReference type="NCBI Taxonomy" id="2303538"/>
    <lineage>
        <taxon>Bacteria</taxon>
        <taxon>Pseudomonadati</taxon>
        <taxon>Pseudomonadota</taxon>
        <taxon>Gammaproteobacteria</taxon>
        <taxon>Alteromonadales</taxon>
        <taxon>Alteromonadaceae</taxon>
        <taxon>Alteromonas/Salinimonas group</taxon>
        <taxon>Salinimonas</taxon>
    </lineage>
</organism>
<dbReference type="EC" id="5.4.99.27" evidence="4"/>
<dbReference type="Gene3D" id="3.30.2350.20">
    <property type="entry name" value="TruD, catalytic domain"/>
    <property type="match status" value="1"/>
</dbReference>
<name>A0A346NIF4_9ALTE</name>
<evidence type="ECO:0000259" key="5">
    <source>
        <dbReference type="PROSITE" id="PS50984"/>
    </source>
</evidence>
<evidence type="ECO:0000256" key="4">
    <source>
        <dbReference type="HAMAP-Rule" id="MF_01082"/>
    </source>
</evidence>
<dbReference type="AlphaFoldDB" id="A0A346NIF4"/>
<comment type="catalytic activity">
    <reaction evidence="4">
        <text>uridine(13) in tRNA = pseudouridine(13) in tRNA</text>
        <dbReference type="Rhea" id="RHEA:42540"/>
        <dbReference type="Rhea" id="RHEA-COMP:10105"/>
        <dbReference type="Rhea" id="RHEA-COMP:10106"/>
        <dbReference type="ChEBI" id="CHEBI:65314"/>
        <dbReference type="ChEBI" id="CHEBI:65315"/>
        <dbReference type="EC" id="5.4.99.27"/>
    </reaction>
</comment>
<proteinExistence type="inferred from homology"/>
<dbReference type="Pfam" id="PF01142">
    <property type="entry name" value="TruD"/>
    <property type="match status" value="2"/>
</dbReference>
<dbReference type="Proteomes" id="UP000262073">
    <property type="component" value="Chromosome"/>
</dbReference>
<dbReference type="PANTHER" id="PTHR47811:SF1">
    <property type="entry name" value="TRNA PSEUDOURIDINE SYNTHASE D"/>
    <property type="match status" value="1"/>
</dbReference>
<dbReference type="InterPro" id="IPR050170">
    <property type="entry name" value="TruD_pseudoU_synthase"/>
</dbReference>
<dbReference type="InterPro" id="IPR020119">
    <property type="entry name" value="PsdUridine_synth_TruD_CS"/>
</dbReference>
<dbReference type="NCBIfam" id="TIGR00094">
    <property type="entry name" value="tRNA_TruD_broad"/>
    <property type="match status" value="1"/>
</dbReference>
<reference evidence="6 7" key="1">
    <citation type="submission" date="2018-08" db="EMBL/GenBank/DDBJ databases">
        <title>Salinimonas sediminis sp. nov., a piezophilic bacterium isolated from a deep-sea sediment sample from the New Britain Trench.</title>
        <authorList>
            <person name="Cao J."/>
        </authorList>
    </citation>
    <scope>NUCLEOTIDE SEQUENCE [LARGE SCALE GENOMIC DNA]</scope>
    <source>
        <strain evidence="6 7">N102</strain>
    </source>
</reference>